<evidence type="ECO:0000256" key="3">
    <source>
        <dbReference type="ARBA" id="ARBA00022679"/>
    </source>
</evidence>
<dbReference type="InterPro" id="IPR025669">
    <property type="entry name" value="AAA_dom"/>
</dbReference>
<dbReference type="RefSeq" id="WP_406785810.1">
    <property type="nucleotide sequence ID" value="NZ_JBJIAA010000001.1"/>
</dbReference>
<accession>A0ABW8T9U5</accession>
<keyword evidence="7" id="KW-0829">Tyrosine-protein kinase</keyword>
<evidence type="ECO:0000256" key="6">
    <source>
        <dbReference type="ARBA" id="ARBA00022840"/>
    </source>
</evidence>
<dbReference type="InterPro" id="IPR050445">
    <property type="entry name" value="Bact_polysacc_biosynth/exp"/>
</dbReference>
<dbReference type="GO" id="GO:0004715">
    <property type="term" value="F:non-membrane spanning protein tyrosine kinase activity"/>
    <property type="evidence" value="ECO:0007669"/>
    <property type="project" value="UniProtKB-EC"/>
</dbReference>
<comment type="similarity">
    <text evidence="1">Belongs to the CpsD/CapB family.</text>
</comment>
<keyword evidence="3 10" id="KW-0808">Transferase</keyword>
<keyword evidence="4" id="KW-0547">Nucleotide-binding</keyword>
<keyword evidence="5 10" id="KW-0418">Kinase</keyword>
<name>A0ABW8T9U5_9CLOT</name>
<evidence type="ECO:0000256" key="7">
    <source>
        <dbReference type="ARBA" id="ARBA00023137"/>
    </source>
</evidence>
<dbReference type="EC" id="2.7.10.2" evidence="2"/>
<dbReference type="InterPro" id="IPR005702">
    <property type="entry name" value="Wzc-like_C"/>
</dbReference>
<dbReference type="Gene3D" id="3.40.50.300">
    <property type="entry name" value="P-loop containing nucleotide triphosphate hydrolases"/>
    <property type="match status" value="1"/>
</dbReference>
<dbReference type="PANTHER" id="PTHR32309">
    <property type="entry name" value="TYROSINE-PROTEIN KINASE"/>
    <property type="match status" value="1"/>
</dbReference>
<evidence type="ECO:0000256" key="8">
    <source>
        <dbReference type="ARBA" id="ARBA00051245"/>
    </source>
</evidence>
<dbReference type="SUPFAM" id="SSF52540">
    <property type="entry name" value="P-loop containing nucleoside triphosphate hydrolases"/>
    <property type="match status" value="1"/>
</dbReference>
<dbReference type="InterPro" id="IPR027417">
    <property type="entry name" value="P-loop_NTPase"/>
</dbReference>
<dbReference type="NCBIfam" id="TIGR01007">
    <property type="entry name" value="eps_fam"/>
    <property type="match status" value="1"/>
</dbReference>
<keyword evidence="11" id="KW-1185">Reference proteome</keyword>
<gene>
    <name evidence="10" type="ORF">ACJDT4_01780</name>
</gene>
<evidence type="ECO:0000256" key="5">
    <source>
        <dbReference type="ARBA" id="ARBA00022777"/>
    </source>
</evidence>
<dbReference type="Pfam" id="PF13614">
    <property type="entry name" value="AAA_31"/>
    <property type="match status" value="1"/>
</dbReference>
<dbReference type="EMBL" id="JBJIAA010000001">
    <property type="protein sequence ID" value="MFL0249136.1"/>
    <property type="molecule type" value="Genomic_DNA"/>
</dbReference>
<keyword evidence="6" id="KW-0067">ATP-binding</keyword>
<dbReference type="PANTHER" id="PTHR32309:SF13">
    <property type="entry name" value="FERRIC ENTEROBACTIN TRANSPORT PROTEIN FEPE"/>
    <property type="match status" value="1"/>
</dbReference>
<sequence>MSVFIVENEPKSPVTEAYRTLRTNIQFSSFDNDLKSILVTSSGPSEGKSTTIGNIAFTMAQAGKRVILIDCDLRKPSVHKKFSISNKIGLSDYLVGEATLEEVVVKYNDSLSIIPSGTIPPNPAEMISSNKMKSFIKQCEADYDCVLVDAPPVIAVTDAQILSTFINGVLLVVASGQSDKDAAVKAKELLVNVKANIVGVVLTKTKTKSGYGYGKGYGYGYGYYYADDDGSKKKKRKKAK</sequence>
<dbReference type="Proteomes" id="UP001623592">
    <property type="component" value="Unassembled WGS sequence"/>
</dbReference>
<proteinExistence type="inferred from homology"/>
<comment type="caution">
    <text evidence="10">The sequence shown here is derived from an EMBL/GenBank/DDBJ whole genome shotgun (WGS) entry which is preliminary data.</text>
</comment>
<evidence type="ECO:0000256" key="4">
    <source>
        <dbReference type="ARBA" id="ARBA00022741"/>
    </source>
</evidence>
<reference evidence="10 11" key="1">
    <citation type="submission" date="2024-11" db="EMBL/GenBank/DDBJ databases">
        <authorList>
            <person name="Heng Y.C."/>
            <person name="Lim A.C.H."/>
            <person name="Lee J.K.Y."/>
            <person name="Kittelmann S."/>
        </authorList>
    </citation>
    <scope>NUCLEOTIDE SEQUENCE [LARGE SCALE GENOMIC DNA]</scope>
    <source>
        <strain evidence="10 11">WILCCON 0114</strain>
    </source>
</reference>
<comment type="catalytic activity">
    <reaction evidence="8">
        <text>L-tyrosyl-[protein] + ATP = O-phospho-L-tyrosyl-[protein] + ADP + H(+)</text>
        <dbReference type="Rhea" id="RHEA:10596"/>
        <dbReference type="Rhea" id="RHEA-COMP:10136"/>
        <dbReference type="Rhea" id="RHEA-COMP:20101"/>
        <dbReference type="ChEBI" id="CHEBI:15378"/>
        <dbReference type="ChEBI" id="CHEBI:30616"/>
        <dbReference type="ChEBI" id="CHEBI:46858"/>
        <dbReference type="ChEBI" id="CHEBI:61978"/>
        <dbReference type="ChEBI" id="CHEBI:456216"/>
        <dbReference type="EC" id="2.7.10.2"/>
    </reaction>
</comment>
<evidence type="ECO:0000313" key="11">
    <source>
        <dbReference type="Proteomes" id="UP001623592"/>
    </source>
</evidence>
<evidence type="ECO:0000259" key="9">
    <source>
        <dbReference type="Pfam" id="PF13614"/>
    </source>
</evidence>
<organism evidence="10 11">
    <name type="scientific">Clostridium neuense</name>
    <dbReference type="NCBI Taxonomy" id="1728934"/>
    <lineage>
        <taxon>Bacteria</taxon>
        <taxon>Bacillati</taxon>
        <taxon>Bacillota</taxon>
        <taxon>Clostridia</taxon>
        <taxon>Eubacteriales</taxon>
        <taxon>Clostridiaceae</taxon>
        <taxon>Clostridium</taxon>
    </lineage>
</organism>
<dbReference type="CDD" id="cd05387">
    <property type="entry name" value="BY-kinase"/>
    <property type="match status" value="1"/>
</dbReference>
<feature type="domain" description="AAA" evidence="9">
    <location>
        <begin position="47"/>
        <end position="164"/>
    </location>
</feature>
<evidence type="ECO:0000256" key="1">
    <source>
        <dbReference type="ARBA" id="ARBA00007316"/>
    </source>
</evidence>
<protein>
    <recommendedName>
        <fullName evidence="2">non-specific protein-tyrosine kinase</fullName>
        <ecNumber evidence="2">2.7.10.2</ecNumber>
    </recommendedName>
</protein>
<evidence type="ECO:0000313" key="10">
    <source>
        <dbReference type="EMBL" id="MFL0249136.1"/>
    </source>
</evidence>
<evidence type="ECO:0000256" key="2">
    <source>
        <dbReference type="ARBA" id="ARBA00011903"/>
    </source>
</evidence>